<dbReference type="PROSITE" id="PS51340">
    <property type="entry name" value="MOSC"/>
    <property type="match status" value="1"/>
</dbReference>
<proteinExistence type="predicted"/>
<name>A0A839AD95_9HYPH</name>
<dbReference type="GO" id="GO:0030170">
    <property type="term" value="F:pyridoxal phosphate binding"/>
    <property type="evidence" value="ECO:0007669"/>
    <property type="project" value="InterPro"/>
</dbReference>
<evidence type="ECO:0000259" key="1">
    <source>
        <dbReference type="PROSITE" id="PS51340"/>
    </source>
</evidence>
<dbReference type="Pfam" id="PF03473">
    <property type="entry name" value="MOSC"/>
    <property type="match status" value="1"/>
</dbReference>
<dbReference type="GO" id="GO:0030151">
    <property type="term" value="F:molybdenum ion binding"/>
    <property type="evidence" value="ECO:0007669"/>
    <property type="project" value="InterPro"/>
</dbReference>
<dbReference type="InterPro" id="IPR052353">
    <property type="entry name" value="Benzoxazolinone_Detox_Enz"/>
</dbReference>
<dbReference type="InterPro" id="IPR005302">
    <property type="entry name" value="MoCF_Sase_C"/>
</dbReference>
<organism evidence="2 3">
    <name type="scientific">Stappia albiluteola</name>
    <dbReference type="NCBI Taxonomy" id="2758565"/>
    <lineage>
        <taxon>Bacteria</taxon>
        <taxon>Pseudomonadati</taxon>
        <taxon>Pseudomonadota</taxon>
        <taxon>Alphaproteobacteria</taxon>
        <taxon>Hyphomicrobiales</taxon>
        <taxon>Stappiaceae</taxon>
        <taxon>Stappia</taxon>
    </lineage>
</organism>
<dbReference type="InterPro" id="IPR005163">
    <property type="entry name" value="Tri_helical_YiiM-like"/>
</dbReference>
<keyword evidence="3" id="KW-1185">Reference proteome</keyword>
<comment type="caution">
    <text evidence="2">The sequence shown here is derived from an EMBL/GenBank/DDBJ whole genome shotgun (WGS) entry which is preliminary data.</text>
</comment>
<dbReference type="PANTHER" id="PTHR30212:SF2">
    <property type="entry name" value="PROTEIN YIIM"/>
    <property type="match status" value="1"/>
</dbReference>
<dbReference type="PANTHER" id="PTHR30212">
    <property type="entry name" value="PROTEIN YIIM"/>
    <property type="match status" value="1"/>
</dbReference>
<accession>A0A839AD95</accession>
<protein>
    <submittedName>
        <fullName evidence="2">MOSC domain-containing protein</fullName>
    </submittedName>
</protein>
<reference evidence="2 3" key="1">
    <citation type="submission" date="2020-07" db="EMBL/GenBank/DDBJ databases">
        <title>Stappia sp., F7233, whole genome shotgun sequencing project.</title>
        <authorList>
            <person name="Jiang S."/>
            <person name="Liu Z.W."/>
            <person name="Du Z.J."/>
        </authorList>
    </citation>
    <scope>NUCLEOTIDE SEQUENCE [LARGE SCALE GENOMIC DNA]</scope>
    <source>
        <strain evidence="2 3">F7233</strain>
    </source>
</reference>
<dbReference type="EMBL" id="JACFXV010000048">
    <property type="protein sequence ID" value="MBA5777116.1"/>
    <property type="molecule type" value="Genomic_DNA"/>
</dbReference>
<dbReference type="GO" id="GO:0003824">
    <property type="term" value="F:catalytic activity"/>
    <property type="evidence" value="ECO:0007669"/>
    <property type="project" value="InterPro"/>
</dbReference>
<dbReference type="InterPro" id="IPR011037">
    <property type="entry name" value="Pyrv_Knase-like_insert_dom_sf"/>
</dbReference>
<evidence type="ECO:0000313" key="2">
    <source>
        <dbReference type="EMBL" id="MBA5777116.1"/>
    </source>
</evidence>
<feature type="domain" description="MOSC" evidence="1">
    <location>
        <begin position="30"/>
        <end position="167"/>
    </location>
</feature>
<dbReference type="SUPFAM" id="SSF50800">
    <property type="entry name" value="PK beta-barrel domain-like"/>
    <property type="match status" value="1"/>
</dbReference>
<sequence length="232" mass="25613">MTVLAKVEGLFIGAARDRWPDRPRSAIAKQAVEGSIFVTRTGLRGDEQADTRAHGGPEKAIHHYPADHLAGWRQEMPELAERIRPGGFGENLSTTGVTEEDLCIGDILTLGTARIQVSHGRQPCWKLNAHMQSETLALRFQKTGRTGWYYRVLEEGEVRVGDDLALIERRNPDWPLARAIAARFDPRLASEVAAELAGLEDLAGVWRDAFQRKIDPAFKEDLASRLLGPGGG</sequence>
<evidence type="ECO:0000313" key="3">
    <source>
        <dbReference type="Proteomes" id="UP000541109"/>
    </source>
</evidence>
<dbReference type="Gene3D" id="2.40.33.20">
    <property type="entry name" value="PK beta-barrel domain-like"/>
    <property type="match status" value="1"/>
</dbReference>
<dbReference type="Pfam" id="PF03475">
    <property type="entry name" value="YiiM_3-alpha"/>
    <property type="match status" value="1"/>
</dbReference>
<dbReference type="Proteomes" id="UP000541109">
    <property type="component" value="Unassembled WGS sequence"/>
</dbReference>
<dbReference type="RefSeq" id="WP_182164204.1">
    <property type="nucleotide sequence ID" value="NZ_JACFXV010000048.1"/>
</dbReference>
<dbReference type="AlphaFoldDB" id="A0A839AD95"/>
<gene>
    <name evidence="2" type="ORF">H2509_08260</name>
</gene>